<sequence>MAGKSFFGRIMGRNQSETQAAVPMSQVNSAPQDDKTYEFNTRLGSSYLNVVNYGTKCTAPYSTEEITRMARDPMQYISELRQWAKWAYYSNGTVTTAIDSLVSLHSLDYVVVVKPKKAGGPRKGYRASMDKMTSVLRSMRYKEVIRDGLFHDANEGMYVGYMETRTVPVDDRLALTDLDIQGITEINSAGVNCVVISLPVEYTRIIGRRNNCYEVAFDLRYFSAMTEGDRKRKLQGFPRQIQEGWRRYSNGEFPDGACWQRLDWRKTIVTKIKSGQNDPYGVPFAVAALDDIDYAKYFINTKRRVLDTVNNQIYYETFPEGKDKGTSALSQSQQENQHNTVKQALTQRSNTNGVSFFSLASGTKMDRLPVDLSLLNEENENAIKEDVNEDIGVAAAALSGSSTGNYATATLNMEIVANNVFTWIEALVEELNKCLNYNVIRDGSYRVEFRVLPITFVNREKQVKFFSDLYARGKGSLMAWIASTGFDVDDYLSLMDLELDEDFENKYPVHKTSFTVTGKDAPDGDVDKSIGGDPPVNPSTESTKANNANASPSPSG</sequence>
<feature type="compositionally biased region" description="Basic and acidic residues" evidence="1">
    <location>
        <begin position="520"/>
        <end position="530"/>
    </location>
</feature>
<dbReference type="RefSeq" id="WP_187013765.1">
    <property type="nucleotide sequence ID" value="NZ_JACOQI010000002.1"/>
</dbReference>
<accession>A0A923MGV3</accession>
<evidence type="ECO:0000256" key="1">
    <source>
        <dbReference type="SAM" id="MobiDB-lite"/>
    </source>
</evidence>
<name>A0A923MGV3_9FIRM</name>
<dbReference type="Proteomes" id="UP000620327">
    <property type="component" value="Unassembled WGS sequence"/>
</dbReference>
<comment type="caution">
    <text evidence="2">The sequence shown here is derived from an EMBL/GenBank/DDBJ whole genome shotgun (WGS) entry which is preliminary data.</text>
</comment>
<evidence type="ECO:0000313" key="2">
    <source>
        <dbReference type="EMBL" id="MBC5769406.1"/>
    </source>
</evidence>
<organism evidence="2 3">
    <name type="scientific">Dysosmobacter segnis</name>
    <dbReference type="NCBI Taxonomy" id="2763042"/>
    <lineage>
        <taxon>Bacteria</taxon>
        <taxon>Bacillati</taxon>
        <taxon>Bacillota</taxon>
        <taxon>Clostridia</taxon>
        <taxon>Eubacteriales</taxon>
        <taxon>Oscillospiraceae</taxon>
        <taxon>Dysosmobacter</taxon>
    </lineage>
</organism>
<dbReference type="EMBL" id="JACOQI010000002">
    <property type="protein sequence ID" value="MBC5769406.1"/>
    <property type="molecule type" value="Genomic_DNA"/>
</dbReference>
<feature type="compositionally biased region" description="Polar residues" evidence="1">
    <location>
        <begin position="538"/>
        <end position="556"/>
    </location>
</feature>
<dbReference type="AlphaFoldDB" id="A0A923MGV3"/>
<proteinExistence type="predicted"/>
<evidence type="ECO:0000313" key="3">
    <source>
        <dbReference type="Proteomes" id="UP000620327"/>
    </source>
</evidence>
<protein>
    <submittedName>
        <fullName evidence="2">Uncharacterized protein</fullName>
    </submittedName>
</protein>
<gene>
    <name evidence="2" type="ORF">H8Z83_03470</name>
</gene>
<keyword evidence="3" id="KW-1185">Reference proteome</keyword>
<reference evidence="2" key="1">
    <citation type="submission" date="2020-08" db="EMBL/GenBank/DDBJ databases">
        <title>Genome public.</title>
        <authorList>
            <person name="Liu C."/>
            <person name="Sun Q."/>
        </authorList>
    </citation>
    <scope>NUCLEOTIDE SEQUENCE</scope>
    <source>
        <strain evidence="2">BX15</strain>
    </source>
</reference>
<feature type="region of interest" description="Disordered" evidence="1">
    <location>
        <begin position="516"/>
        <end position="556"/>
    </location>
</feature>